<dbReference type="PATRIC" id="fig|1125712.3.peg.271"/>
<evidence type="ECO:0000256" key="2">
    <source>
        <dbReference type="ARBA" id="ARBA00022759"/>
    </source>
</evidence>
<dbReference type="OrthoDB" id="9801520at2"/>
<dbReference type="NCBIfam" id="TIGR00632">
    <property type="entry name" value="vsr"/>
    <property type="match status" value="1"/>
</dbReference>
<dbReference type="CDD" id="cd00221">
    <property type="entry name" value="Vsr"/>
    <property type="match status" value="1"/>
</dbReference>
<dbReference type="STRING" id="1125712.HMPREF1316_2066"/>
<accession>U2TWU7</accession>
<protein>
    <submittedName>
        <fullName evidence="7">DNA mismatch endonuclease Vsr</fullName>
        <ecNumber evidence="7">3.1.-.-</ecNumber>
    </submittedName>
</protein>
<dbReference type="InterPro" id="IPR004603">
    <property type="entry name" value="DNA_mismatch_endonuc_vsr"/>
</dbReference>
<comment type="similarity">
    <text evidence="6">Belongs to the Vsr family.</text>
</comment>
<evidence type="ECO:0000256" key="1">
    <source>
        <dbReference type="ARBA" id="ARBA00022722"/>
    </source>
</evidence>
<dbReference type="eggNOG" id="COG3727">
    <property type="taxonomic scope" value="Bacteria"/>
</dbReference>
<comment type="caution">
    <text evidence="7">The sequence shown here is derived from an EMBL/GenBank/DDBJ whole genome shotgun (WGS) entry which is preliminary data.</text>
</comment>
<dbReference type="EC" id="3.1.-.-" evidence="7"/>
<evidence type="ECO:0000313" key="8">
    <source>
        <dbReference type="Proteomes" id="UP000016638"/>
    </source>
</evidence>
<dbReference type="GO" id="GO:0006298">
    <property type="term" value="P:mismatch repair"/>
    <property type="evidence" value="ECO:0007669"/>
    <property type="project" value="InterPro"/>
</dbReference>
<evidence type="ECO:0000313" key="7">
    <source>
        <dbReference type="EMBL" id="ERL10518.1"/>
    </source>
</evidence>
<dbReference type="Proteomes" id="UP000016638">
    <property type="component" value="Unassembled WGS sequence"/>
</dbReference>
<dbReference type="AlphaFoldDB" id="U2TWU7"/>
<reference evidence="7 8" key="1">
    <citation type="submission" date="2013-08" db="EMBL/GenBank/DDBJ databases">
        <authorList>
            <person name="Durkin A.S."/>
            <person name="Haft D.R."/>
            <person name="McCorrison J."/>
            <person name="Torralba M."/>
            <person name="Gillis M."/>
            <person name="Haft D.H."/>
            <person name="Methe B."/>
            <person name="Sutton G."/>
            <person name="Nelson K.E."/>
        </authorList>
    </citation>
    <scope>NUCLEOTIDE SEQUENCE [LARGE SCALE GENOMIC DNA]</scope>
    <source>
        <strain evidence="7 8">F0195</strain>
    </source>
</reference>
<evidence type="ECO:0000256" key="3">
    <source>
        <dbReference type="ARBA" id="ARBA00022763"/>
    </source>
</evidence>
<proteinExistence type="inferred from homology"/>
<keyword evidence="2 7" id="KW-0255">Endonuclease</keyword>
<sequence>MAEVSVATHHVMQANKSKDTKPELVVRHELRVRGLSGYRLHWKKAAGRPDICYPGRKVAVFVQGCYWHRCPYCALPLPKSNVDFWERKFARNRARDERDQRLLVEDGWTVAVVWECHLKQGRRERTMDDLERVIRTAGDPARRGGRLVEVGASAPWRLRMVRERFARPRR</sequence>
<keyword evidence="8" id="KW-1185">Reference proteome</keyword>
<dbReference type="EMBL" id="AWEZ01000008">
    <property type="protein sequence ID" value="ERL10518.1"/>
    <property type="molecule type" value="Genomic_DNA"/>
</dbReference>
<keyword evidence="4 7" id="KW-0378">Hydrolase</keyword>
<dbReference type="Pfam" id="PF03852">
    <property type="entry name" value="Vsr"/>
    <property type="match status" value="1"/>
</dbReference>
<dbReference type="SUPFAM" id="SSF52980">
    <property type="entry name" value="Restriction endonuclease-like"/>
    <property type="match status" value="1"/>
</dbReference>
<dbReference type="InterPro" id="IPR011335">
    <property type="entry name" value="Restrct_endonuc-II-like"/>
</dbReference>
<keyword evidence="3" id="KW-0227">DNA damage</keyword>
<evidence type="ECO:0000256" key="5">
    <source>
        <dbReference type="ARBA" id="ARBA00023204"/>
    </source>
</evidence>
<dbReference type="RefSeq" id="WP_021725103.1">
    <property type="nucleotide sequence ID" value="NZ_AWEZ01000008.1"/>
</dbReference>
<organism evidence="7 8">
    <name type="scientific">Olsenella profusa F0195</name>
    <dbReference type="NCBI Taxonomy" id="1125712"/>
    <lineage>
        <taxon>Bacteria</taxon>
        <taxon>Bacillati</taxon>
        <taxon>Actinomycetota</taxon>
        <taxon>Coriobacteriia</taxon>
        <taxon>Coriobacteriales</taxon>
        <taxon>Atopobiaceae</taxon>
        <taxon>Olsenella</taxon>
    </lineage>
</organism>
<keyword evidence="1" id="KW-0540">Nuclease</keyword>
<dbReference type="GO" id="GO:0004519">
    <property type="term" value="F:endonuclease activity"/>
    <property type="evidence" value="ECO:0007669"/>
    <property type="project" value="UniProtKB-KW"/>
</dbReference>
<gene>
    <name evidence="7" type="primary">vsr</name>
    <name evidence="7" type="ORF">HMPREF1316_2066</name>
</gene>
<dbReference type="Gene3D" id="3.40.960.10">
    <property type="entry name" value="VSR Endonuclease"/>
    <property type="match status" value="1"/>
</dbReference>
<name>U2TWU7_9ACTN</name>
<dbReference type="GO" id="GO:0016787">
    <property type="term" value="F:hydrolase activity"/>
    <property type="evidence" value="ECO:0007669"/>
    <property type="project" value="UniProtKB-KW"/>
</dbReference>
<evidence type="ECO:0000256" key="4">
    <source>
        <dbReference type="ARBA" id="ARBA00022801"/>
    </source>
</evidence>
<keyword evidence="5" id="KW-0234">DNA repair</keyword>
<evidence type="ECO:0000256" key="6">
    <source>
        <dbReference type="ARBA" id="ARBA00029466"/>
    </source>
</evidence>